<dbReference type="InterPro" id="IPR017900">
    <property type="entry name" value="4Fe4S_Fe_S_CS"/>
</dbReference>
<keyword evidence="2" id="KW-0004">4Fe-4S</keyword>
<keyword evidence="1" id="KW-0813">Transport</keyword>
<evidence type="ECO:0000256" key="4">
    <source>
        <dbReference type="ARBA" id="ARBA00022982"/>
    </source>
</evidence>
<dbReference type="PROSITE" id="PS51379">
    <property type="entry name" value="4FE4S_FER_2"/>
    <property type="match status" value="2"/>
</dbReference>
<evidence type="ECO:0000256" key="6">
    <source>
        <dbReference type="ARBA" id="ARBA00023014"/>
    </source>
</evidence>
<keyword evidence="4" id="KW-0249">Electron transport</keyword>
<name>A0A1T4XUW0_9FIRM</name>
<feature type="transmembrane region" description="Helical" evidence="7">
    <location>
        <begin position="79"/>
        <end position="107"/>
    </location>
</feature>
<feature type="transmembrane region" description="Helical" evidence="7">
    <location>
        <begin position="128"/>
        <end position="146"/>
    </location>
</feature>
<dbReference type="Pfam" id="PF13237">
    <property type="entry name" value="Fer4_10"/>
    <property type="match status" value="1"/>
</dbReference>
<evidence type="ECO:0000256" key="2">
    <source>
        <dbReference type="ARBA" id="ARBA00022485"/>
    </source>
</evidence>
<dbReference type="Pfam" id="PF12801">
    <property type="entry name" value="Fer4_5"/>
    <property type="match status" value="4"/>
</dbReference>
<feature type="domain" description="4Fe-4S ferredoxin-type" evidence="8">
    <location>
        <begin position="259"/>
        <end position="282"/>
    </location>
</feature>
<keyword evidence="6" id="KW-0411">Iron-sulfur</keyword>
<evidence type="ECO:0000256" key="5">
    <source>
        <dbReference type="ARBA" id="ARBA00023004"/>
    </source>
</evidence>
<proteinExistence type="predicted"/>
<dbReference type="AlphaFoldDB" id="A0A1T4XUW0"/>
<sequence>MDKNRSHFLVRFRGLIQAGAALLTNIHLPNFLKGTLYQGKGKYLCVPGLNCYSCPGAAGACPIGAFQAVVGSSKFRFSYYVTGILILLGVLLGRFICGFLCPFGWLQELLHKIPSPKLSTRRLKPLRYIKYAVLLIMVVLLPAVIVNTSGMGDPFFCKYLCPQGVLEGAIPLSLTNAGIRAALGKLFSWKFCILLAVVVGSVVFYRPFCKWLCPLGAVYALMNHVSLFQMRVDRDTCVSCGACAKACPMDVDITRTPNHAECIRCGKCIKSCPTKAICYQYGFGDKSKTEIKEN</sequence>
<accession>A0A1T4XUW0</accession>
<dbReference type="GeneID" id="93338792"/>
<dbReference type="Gene3D" id="3.30.70.20">
    <property type="match status" value="1"/>
</dbReference>
<evidence type="ECO:0000313" key="9">
    <source>
        <dbReference type="EMBL" id="SKA93294.1"/>
    </source>
</evidence>
<evidence type="ECO:0000256" key="7">
    <source>
        <dbReference type="SAM" id="Phobius"/>
    </source>
</evidence>
<dbReference type="PANTHER" id="PTHR30176">
    <property type="entry name" value="FERREDOXIN-TYPE PROTEIN NAPH"/>
    <property type="match status" value="1"/>
</dbReference>
<keyword evidence="10" id="KW-1185">Reference proteome</keyword>
<reference evidence="9 10" key="1">
    <citation type="submission" date="2017-02" db="EMBL/GenBank/DDBJ databases">
        <authorList>
            <person name="Peterson S.W."/>
        </authorList>
    </citation>
    <scope>NUCLEOTIDE SEQUENCE [LARGE SCALE GENOMIC DNA]</scope>
    <source>
        <strain evidence="9 10">ATCC 27749</strain>
    </source>
</reference>
<protein>
    <submittedName>
        <fullName evidence="9">4Fe-4S binding domain-containing protein</fullName>
    </submittedName>
</protein>
<dbReference type="PANTHER" id="PTHR30176:SF3">
    <property type="entry name" value="FERREDOXIN-TYPE PROTEIN NAPH"/>
    <property type="match status" value="1"/>
</dbReference>
<dbReference type="GO" id="GO:0051539">
    <property type="term" value="F:4 iron, 4 sulfur cluster binding"/>
    <property type="evidence" value="ECO:0007669"/>
    <property type="project" value="UniProtKB-KW"/>
</dbReference>
<evidence type="ECO:0000313" key="10">
    <source>
        <dbReference type="Proteomes" id="UP000190286"/>
    </source>
</evidence>
<dbReference type="Proteomes" id="UP000190286">
    <property type="component" value="Unassembled WGS sequence"/>
</dbReference>
<keyword evidence="7" id="KW-1133">Transmembrane helix</keyword>
<dbReference type="OrthoDB" id="9806398at2"/>
<dbReference type="RefSeq" id="WP_078785211.1">
    <property type="nucleotide sequence ID" value="NZ_FUYF01000018.1"/>
</dbReference>
<dbReference type="GO" id="GO:0046872">
    <property type="term" value="F:metal ion binding"/>
    <property type="evidence" value="ECO:0007669"/>
    <property type="project" value="UniProtKB-KW"/>
</dbReference>
<evidence type="ECO:0000256" key="1">
    <source>
        <dbReference type="ARBA" id="ARBA00022448"/>
    </source>
</evidence>
<feature type="transmembrane region" description="Helical" evidence="7">
    <location>
        <begin position="186"/>
        <end position="205"/>
    </location>
</feature>
<dbReference type="PROSITE" id="PS00198">
    <property type="entry name" value="4FE4S_FER_1"/>
    <property type="match status" value="2"/>
</dbReference>
<dbReference type="SUPFAM" id="SSF54862">
    <property type="entry name" value="4Fe-4S ferredoxins"/>
    <property type="match status" value="1"/>
</dbReference>
<gene>
    <name evidence="9" type="ORF">SAMN02745178_02351</name>
</gene>
<keyword evidence="7" id="KW-0812">Transmembrane</keyword>
<evidence type="ECO:0000259" key="8">
    <source>
        <dbReference type="PROSITE" id="PS51379"/>
    </source>
</evidence>
<evidence type="ECO:0000256" key="3">
    <source>
        <dbReference type="ARBA" id="ARBA00022723"/>
    </source>
</evidence>
<keyword evidence="7" id="KW-0472">Membrane</keyword>
<dbReference type="InterPro" id="IPR017896">
    <property type="entry name" value="4Fe4S_Fe-S-bd"/>
</dbReference>
<organism evidence="9 10">
    <name type="scientific">Gemmiger formicilis</name>
    <dbReference type="NCBI Taxonomy" id="745368"/>
    <lineage>
        <taxon>Bacteria</taxon>
        <taxon>Bacillati</taxon>
        <taxon>Bacillota</taxon>
        <taxon>Clostridia</taxon>
        <taxon>Eubacteriales</taxon>
        <taxon>Gemmiger</taxon>
    </lineage>
</organism>
<keyword evidence="5" id="KW-0408">Iron</keyword>
<dbReference type="STRING" id="745368.SAMN02745178_02351"/>
<keyword evidence="3" id="KW-0479">Metal-binding</keyword>
<dbReference type="GO" id="GO:0005886">
    <property type="term" value="C:plasma membrane"/>
    <property type="evidence" value="ECO:0007669"/>
    <property type="project" value="TreeGrafter"/>
</dbReference>
<dbReference type="EMBL" id="FUYF01000018">
    <property type="protein sequence ID" value="SKA93294.1"/>
    <property type="molecule type" value="Genomic_DNA"/>
</dbReference>
<dbReference type="InterPro" id="IPR051684">
    <property type="entry name" value="Electron_Trans/Redox"/>
</dbReference>
<feature type="domain" description="4Fe-4S ferredoxin-type" evidence="8">
    <location>
        <begin position="228"/>
        <end position="258"/>
    </location>
</feature>